<organismHost>
    <name type="scientific">Magallana gigas</name>
    <name type="common">Pacific oyster</name>
    <name type="synonym">Crassostrea gigas</name>
    <dbReference type="NCBI Taxonomy" id="29159"/>
</organismHost>
<evidence type="ECO:0000313" key="4">
    <source>
        <dbReference type="EMBL" id="AHC31194.1"/>
    </source>
</evidence>
<feature type="domain" description="RING-type" evidence="2">
    <location>
        <begin position="53"/>
        <end position="105"/>
    </location>
</feature>
<organismHost>
    <name type="scientific">Pecten maximus</name>
    <name type="common">King scallop</name>
    <name type="synonym">Pilgrim's clam</name>
    <dbReference type="NCBI Taxonomy" id="6579"/>
</organismHost>
<protein>
    <recommendedName>
        <fullName evidence="2">RING-type domain-containing protein</fullName>
    </recommendedName>
</protein>
<evidence type="ECO:0000313" key="3">
    <source>
        <dbReference type="EMBL" id="AHC31193.1"/>
    </source>
</evidence>
<keyword evidence="1" id="KW-0862">Zinc</keyword>
<accession>V9QMH5</accession>
<dbReference type="GeneID" id="2948142"/>
<dbReference type="SUPFAM" id="SSF57850">
    <property type="entry name" value="RING/U-box"/>
    <property type="match status" value="1"/>
</dbReference>
<dbReference type="KEGG" id="vg:2948142"/>
<evidence type="ECO:0000313" key="7">
    <source>
        <dbReference type="EMBL" id="AHC31197.1"/>
    </source>
</evidence>
<dbReference type="EMBL" id="KF517172">
    <property type="protein sequence ID" value="AHC31194.1"/>
    <property type="molecule type" value="Genomic_DNA"/>
</dbReference>
<dbReference type="InterPro" id="IPR013083">
    <property type="entry name" value="Znf_RING/FYVE/PHD"/>
</dbReference>
<dbReference type="GeneID" id="2948165"/>
<name>V9QMH5_OSHV1</name>
<dbReference type="EMBL" id="KF517174">
    <property type="protein sequence ID" value="AHC31196.1"/>
    <property type="molecule type" value="Genomic_DNA"/>
</dbReference>
<dbReference type="KEGG" id="vg:2948165"/>
<dbReference type="GO" id="GO:0008270">
    <property type="term" value="F:zinc ion binding"/>
    <property type="evidence" value="ECO:0007669"/>
    <property type="project" value="UniProtKB-KW"/>
</dbReference>
<organism evidence="6">
    <name type="scientific">Ostreid herpesvirus 1</name>
    <name type="common">OsHV-1</name>
    <name type="synonym">Pacific oyster herpesvirus</name>
    <dbReference type="NCBI Taxonomy" id="261939"/>
    <lineage>
        <taxon>Viruses</taxon>
        <taxon>Duplodnaviria</taxon>
        <taxon>Heunggongvirae</taxon>
        <taxon>Peploviricota</taxon>
        <taxon>Herviviricetes</taxon>
        <taxon>Herpesvirales</taxon>
        <taxon>Malacoherpesviridae</taxon>
        <taxon>Ostreavirus</taxon>
        <taxon>Ostreavirus ostreidmalaco1</taxon>
    </lineage>
</organism>
<reference evidence="6" key="1">
    <citation type="journal article" date="2013" name="Virus Res.">
        <title>Genome exploration of six variants of the Ostreid Herpesvirus 1 and characterization of large deletion in OsHV-1?Var specimens.</title>
        <authorList>
            <person name="Martenot C."/>
            <person name="Travaille E."/>
            <person name="Lethuillier O."/>
            <person name="Lelong C."/>
            <person name="Houssin M."/>
        </authorList>
    </citation>
    <scope>NUCLEOTIDE SEQUENCE</scope>
    <source>
        <strain evidence="3">001-ORF121</strain>
        <strain evidence="4">002-ORF121</strain>
        <strain evidence="5">003-ORF121</strain>
        <strain evidence="6">004-ORF121</strain>
        <strain evidence="7">005-ORF121</strain>
        <strain evidence="8">006-ORF121</strain>
        <strain evidence="9">007-ORF121</strain>
    </source>
</reference>
<sequence>MVKSRNTTTAHVHDVPRIMGGIKKLKLTKETAMAAGRKLKTLLAKVDAVEKVCVICMEPTYTKKTLAECDIEGGALRVTTMPCPTHYICDNCIRQEMEDKCPICRKDWPERRIIYGNEAKLYKYWLIDNDDIMILENNNDIDELTPEEEDHLLSDDESDNYVPRYTLDSLVEEVLSERSQMSNDRLMNDMIDNIAVNNAIDDDCIIIDDYIDLTI</sequence>
<dbReference type="RefSeq" id="YP_024668.1">
    <property type="nucleotide sequence ID" value="NC_005881.2"/>
</dbReference>
<dbReference type="EMBL" id="KF517173">
    <property type="protein sequence ID" value="AHC31195.1"/>
    <property type="molecule type" value="Genomic_DNA"/>
</dbReference>
<dbReference type="Gene3D" id="3.30.40.10">
    <property type="entry name" value="Zinc/RING finger domain, C3HC4 (zinc finger)"/>
    <property type="match status" value="1"/>
</dbReference>
<evidence type="ECO:0000313" key="8">
    <source>
        <dbReference type="EMBL" id="AHC31198.1"/>
    </source>
</evidence>
<dbReference type="RefSeq" id="YP_024663.1">
    <property type="nucleotide sequence ID" value="NC_005881.2"/>
</dbReference>
<evidence type="ECO:0000313" key="9">
    <source>
        <dbReference type="EMBL" id="AHC31199.1"/>
    </source>
</evidence>
<dbReference type="EMBL" id="KF517175">
    <property type="protein sequence ID" value="AHC31197.1"/>
    <property type="molecule type" value="Genomic_DNA"/>
</dbReference>
<evidence type="ECO:0000256" key="1">
    <source>
        <dbReference type="PROSITE-ProRule" id="PRU00175"/>
    </source>
</evidence>
<evidence type="ECO:0000313" key="6">
    <source>
        <dbReference type="EMBL" id="AHC31196.1"/>
    </source>
</evidence>
<keyword evidence="1" id="KW-0479">Metal-binding</keyword>
<proteinExistence type="predicted"/>
<dbReference type="PROSITE" id="PS50089">
    <property type="entry name" value="ZF_RING_2"/>
    <property type="match status" value="1"/>
</dbReference>
<dbReference type="EMBL" id="KF517176">
    <property type="protein sequence ID" value="AHC31198.1"/>
    <property type="molecule type" value="Genomic_DNA"/>
</dbReference>
<evidence type="ECO:0000313" key="5">
    <source>
        <dbReference type="EMBL" id="AHC31195.1"/>
    </source>
</evidence>
<keyword evidence="1" id="KW-0863">Zinc-finger</keyword>
<dbReference type="EMBL" id="KF517177">
    <property type="protein sequence ID" value="AHC31199.1"/>
    <property type="molecule type" value="Genomic_DNA"/>
</dbReference>
<evidence type="ECO:0000259" key="2">
    <source>
        <dbReference type="PROSITE" id="PS50089"/>
    </source>
</evidence>
<dbReference type="InterPro" id="IPR001841">
    <property type="entry name" value="Znf_RING"/>
</dbReference>
<dbReference type="EMBL" id="KF517171">
    <property type="protein sequence ID" value="AHC31193.1"/>
    <property type="molecule type" value="Genomic_DNA"/>
</dbReference>